<dbReference type="Proteomes" id="UP001165122">
    <property type="component" value="Unassembled WGS sequence"/>
</dbReference>
<name>A0A9W6ZBC9_9STRA</name>
<sequence length="171" mass="19564">MLIAVLPCELGPEVYVGTVLWRLLTNGRIIYVALGELAKKEHYLSLSKGMTGYGISIGSAARDLETKDDEHWSYIETVQPTSIPFEVLPWICKYLVETYESEGIKRPEWMNAKNDEVCIKRIIEIYRWYRNDVDEVNAALEKLFKNSGADLEKGVDAQVTFIKSKTSKKRI</sequence>
<reference evidence="2" key="1">
    <citation type="journal article" date="2023" name="Commun. Biol.">
        <title>Genome analysis of Parmales, the sister group of diatoms, reveals the evolutionary specialization of diatoms from phago-mixotrophs to photoautotrophs.</title>
        <authorList>
            <person name="Ban H."/>
            <person name="Sato S."/>
            <person name="Yoshikawa S."/>
            <person name="Yamada K."/>
            <person name="Nakamura Y."/>
            <person name="Ichinomiya M."/>
            <person name="Sato N."/>
            <person name="Blanc-Mathieu R."/>
            <person name="Endo H."/>
            <person name="Kuwata A."/>
            <person name="Ogata H."/>
        </authorList>
    </citation>
    <scope>NUCLEOTIDE SEQUENCE [LARGE SCALE GENOMIC DNA]</scope>
    <source>
        <strain evidence="2">NIES 3700</strain>
    </source>
</reference>
<keyword evidence="2" id="KW-1185">Reference proteome</keyword>
<gene>
    <name evidence="1" type="ORF">TrLO_g869</name>
</gene>
<protein>
    <submittedName>
        <fullName evidence="1">Uncharacterized protein</fullName>
    </submittedName>
</protein>
<comment type="caution">
    <text evidence="1">The sequence shown here is derived from an EMBL/GenBank/DDBJ whole genome shotgun (WGS) entry which is preliminary data.</text>
</comment>
<dbReference type="EMBL" id="BRXW01000364">
    <property type="protein sequence ID" value="GMH48187.1"/>
    <property type="molecule type" value="Genomic_DNA"/>
</dbReference>
<accession>A0A9W6ZBC9</accession>
<dbReference type="AlphaFoldDB" id="A0A9W6ZBC9"/>
<evidence type="ECO:0000313" key="1">
    <source>
        <dbReference type="EMBL" id="GMH48187.1"/>
    </source>
</evidence>
<organism evidence="1 2">
    <name type="scientific">Triparma laevis f. longispina</name>
    <dbReference type="NCBI Taxonomy" id="1714387"/>
    <lineage>
        <taxon>Eukaryota</taxon>
        <taxon>Sar</taxon>
        <taxon>Stramenopiles</taxon>
        <taxon>Ochrophyta</taxon>
        <taxon>Bolidophyceae</taxon>
        <taxon>Parmales</taxon>
        <taxon>Triparmaceae</taxon>
        <taxon>Triparma</taxon>
    </lineage>
</organism>
<proteinExistence type="predicted"/>
<evidence type="ECO:0000313" key="2">
    <source>
        <dbReference type="Proteomes" id="UP001165122"/>
    </source>
</evidence>